<dbReference type="EC" id="2.7.13.3" evidence="3"/>
<dbReference type="SMART" id="SM00388">
    <property type="entry name" value="HisKA"/>
    <property type="match status" value="1"/>
</dbReference>
<dbReference type="InterPro" id="IPR000014">
    <property type="entry name" value="PAS"/>
</dbReference>
<dbReference type="AlphaFoldDB" id="A0A5K7ZEE6"/>
<dbReference type="Pfam" id="PF08269">
    <property type="entry name" value="dCache_2"/>
    <property type="match status" value="1"/>
</dbReference>
<comment type="subcellular location">
    <subcellularLocation>
        <location evidence="2">Cell membrane</location>
        <topology evidence="2">Multi-pass membrane protein</topology>
    </subcellularLocation>
</comment>
<dbReference type="CDD" id="cd12912">
    <property type="entry name" value="PDC2_MCP_like"/>
    <property type="match status" value="2"/>
</dbReference>
<dbReference type="Gene3D" id="6.10.340.10">
    <property type="match status" value="1"/>
</dbReference>
<dbReference type="InterPro" id="IPR035965">
    <property type="entry name" value="PAS-like_dom_sf"/>
</dbReference>
<dbReference type="SMART" id="SM00304">
    <property type="entry name" value="HAMP"/>
    <property type="match status" value="1"/>
</dbReference>
<keyword evidence="7 11" id="KW-0812">Transmembrane</keyword>
<feature type="domain" description="PAS" evidence="12">
    <location>
        <begin position="531"/>
        <end position="601"/>
    </location>
</feature>
<dbReference type="OrthoDB" id="5341439at2"/>
<dbReference type="PROSITE" id="PS50112">
    <property type="entry name" value="PAS"/>
    <property type="match status" value="2"/>
</dbReference>
<feature type="domain" description="PAS" evidence="12">
    <location>
        <begin position="411"/>
        <end position="475"/>
    </location>
</feature>
<organism evidence="15 16">
    <name type="scientific">Desulfosarcina widdelii</name>
    <dbReference type="NCBI Taxonomy" id="947919"/>
    <lineage>
        <taxon>Bacteria</taxon>
        <taxon>Pseudomonadati</taxon>
        <taxon>Thermodesulfobacteriota</taxon>
        <taxon>Desulfobacteria</taxon>
        <taxon>Desulfobacterales</taxon>
        <taxon>Desulfosarcinaceae</taxon>
        <taxon>Desulfosarcina</taxon>
    </lineage>
</organism>
<dbReference type="KEGG" id="dwd:DSCW_55100"/>
<feature type="transmembrane region" description="Helical" evidence="11">
    <location>
        <begin position="312"/>
        <end position="331"/>
    </location>
</feature>
<evidence type="ECO:0000256" key="1">
    <source>
        <dbReference type="ARBA" id="ARBA00000085"/>
    </source>
</evidence>
<evidence type="ECO:0000256" key="9">
    <source>
        <dbReference type="ARBA" id="ARBA00022989"/>
    </source>
</evidence>
<evidence type="ECO:0000313" key="15">
    <source>
        <dbReference type="EMBL" id="BBO78093.1"/>
    </source>
</evidence>
<dbReference type="InterPro" id="IPR003660">
    <property type="entry name" value="HAMP_dom"/>
</dbReference>
<dbReference type="InterPro" id="IPR036097">
    <property type="entry name" value="HisK_dim/P_sf"/>
</dbReference>
<evidence type="ECO:0000256" key="4">
    <source>
        <dbReference type="ARBA" id="ARBA00022475"/>
    </source>
</evidence>
<dbReference type="CDD" id="cd00082">
    <property type="entry name" value="HisKA"/>
    <property type="match status" value="1"/>
</dbReference>
<dbReference type="InterPro" id="IPR000700">
    <property type="entry name" value="PAS-assoc_C"/>
</dbReference>
<accession>A0A5K7ZEE6</accession>
<dbReference type="Gene3D" id="1.10.287.130">
    <property type="match status" value="1"/>
</dbReference>
<dbReference type="InterPro" id="IPR013656">
    <property type="entry name" value="PAS_4"/>
</dbReference>
<feature type="domain" description="HAMP" evidence="14">
    <location>
        <begin position="333"/>
        <end position="385"/>
    </location>
</feature>
<protein>
    <recommendedName>
        <fullName evidence="3">histidine kinase</fullName>
        <ecNumber evidence="3">2.7.13.3</ecNumber>
    </recommendedName>
</protein>
<comment type="catalytic activity">
    <reaction evidence="1">
        <text>ATP + protein L-histidine = ADP + protein N-phospho-L-histidine.</text>
        <dbReference type="EC" id="2.7.13.3"/>
    </reaction>
</comment>
<keyword evidence="8" id="KW-0418">Kinase</keyword>
<name>A0A5K7ZEE6_9BACT</name>
<evidence type="ECO:0000256" key="3">
    <source>
        <dbReference type="ARBA" id="ARBA00012438"/>
    </source>
</evidence>
<dbReference type="InterPro" id="IPR033480">
    <property type="entry name" value="sCache_2"/>
</dbReference>
<evidence type="ECO:0000256" key="10">
    <source>
        <dbReference type="ARBA" id="ARBA00023136"/>
    </source>
</evidence>
<evidence type="ECO:0000256" key="2">
    <source>
        <dbReference type="ARBA" id="ARBA00004651"/>
    </source>
</evidence>
<dbReference type="PROSITE" id="PS50885">
    <property type="entry name" value="HAMP"/>
    <property type="match status" value="1"/>
</dbReference>
<dbReference type="SUPFAM" id="SSF55874">
    <property type="entry name" value="ATPase domain of HSP90 chaperone/DNA topoisomerase II/histidine kinase"/>
    <property type="match status" value="1"/>
</dbReference>
<dbReference type="InterPro" id="IPR001610">
    <property type="entry name" value="PAC"/>
</dbReference>
<evidence type="ECO:0000259" key="14">
    <source>
        <dbReference type="PROSITE" id="PS50885"/>
    </source>
</evidence>
<dbReference type="InterPro" id="IPR052162">
    <property type="entry name" value="Sensor_kinase/Photoreceptor"/>
</dbReference>
<dbReference type="CDD" id="cd00130">
    <property type="entry name" value="PAS"/>
    <property type="match status" value="2"/>
</dbReference>
<keyword evidence="6" id="KW-0808">Transferase</keyword>
<dbReference type="Pfam" id="PF00672">
    <property type="entry name" value="HAMP"/>
    <property type="match status" value="1"/>
</dbReference>
<dbReference type="Gene3D" id="3.30.450.20">
    <property type="entry name" value="PAS domain"/>
    <property type="match status" value="4"/>
</dbReference>
<dbReference type="SUPFAM" id="SSF47384">
    <property type="entry name" value="Homodimeric domain of signal transducing histidine kinase"/>
    <property type="match status" value="1"/>
</dbReference>
<dbReference type="Pfam" id="PF08448">
    <property type="entry name" value="PAS_4"/>
    <property type="match status" value="1"/>
</dbReference>
<keyword evidence="16" id="KW-1185">Reference proteome</keyword>
<keyword evidence="4" id="KW-1003">Cell membrane</keyword>
<dbReference type="GO" id="GO:0000155">
    <property type="term" value="F:phosphorelay sensor kinase activity"/>
    <property type="evidence" value="ECO:0007669"/>
    <property type="project" value="InterPro"/>
</dbReference>
<dbReference type="CDD" id="cd06225">
    <property type="entry name" value="HAMP"/>
    <property type="match status" value="1"/>
</dbReference>
<dbReference type="InterPro" id="IPR013767">
    <property type="entry name" value="PAS_fold"/>
</dbReference>
<dbReference type="GO" id="GO:0006355">
    <property type="term" value="P:regulation of DNA-templated transcription"/>
    <property type="evidence" value="ECO:0007669"/>
    <property type="project" value="InterPro"/>
</dbReference>
<feature type="domain" description="PAC" evidence="13">
    <location>
        <begin position="478"/>
        <end position="530"/>
    </location>
</feature>
<dbReference type="Proteomes" id="UP000427769">
    <property type="component" value="Chromosome"/>
</dbReference>
<dbReference type="Pfam" id="PF00989">
    <property type="entry name" value="PAS"/>
    <property type="match status" value="1"/>
</dbReference>
<dbReference type="Pfam" id="PF00512">
    <property type="entry name" value="HisKA"/>
    <property type="match status" value="1"/>
</dbReference>
<keyword evidence="10 11" id="KW-0472">Membrane</keyword>
<dbReference type="SUPFAM" id="SSF158472">
    <property type="entry name" value="HAMP domain-like"/>
    <property type="match status" value="1"/>
</dbReference>
<dbReference type="PANTHER" id="PTHR43304">
    <property type="entry name" value="PHYTOCHROME-LIKE PROTEIN CPH1"/>
    <property type="match status" value="1"/>
</dbReference>
<dbReference type="SMART" id="SM00091">
    <property type="entry name" value="PAS"/>
    <property type="match status" value="2"/>
</dbReference>
<dbReference type="PANTHER" id="PTHR43304:SF1">
    <property type="entry name" value="PAC DOMAIN-CONTAINING PROTEIN"/>
    <property type="match status" value="1"/>
</dbReference>
<reference evidence="15 16" key="1">
    <citation type="submission" date="2019-11" db="EMBL/GenBank/DDBJ databases">
        <title>Comparative genomics of hydrocarbon-degrading Desulfosarcina strains.</title>
        <authorList>
            <person name="Watanabe M."/>
            <person name="Kojima H."/>
            <person name="Fukui M."/>
        </authorList>
    </citation>
    <scope>NUCLEOTIDE SEQUENCE [LARGE SCALE GENOMIC DNA]</scope>
    <source>
        <strain evidence="15 16">PP31</strain>
    </source>
</reference>
<keyword evidence="9 11" id="KW-1133">Transmembrane helix</keyword>
<gene>
    <name evidence="15" type="ORF">DSCW_55100</name>
</gene>
<dbReference type="GO" id="GO:0005886">
    <property type="term" value="C:plasma membrane"/>
    <property type="evidence" value="ECO:0007669"/>
    <property type="project" value="UniProtKB-SubCell"/>
</dbReference>
<dbReference type="InterPro" id="IPR003661">
    <property type="entry name" value="HisK_dim/P_dom"/>
</dbReference>
<evidence type="ECO:0000259" key="12">
    <source>
        <dbReference type="PROSITE" id="PS50112"/>
    </source>
</evidence>
<dbReference type="InterPro" id="IPR036890">
    <property type="entry name" value="HATPase_C_sf"/>
</dbReference>
<evidence type="ECO:0000259" key="13">
    <source>
        <dbReference type="PROSITE" id="PS50113"/>
    </source>
</evidence>
<dbReference type="RefSeq" id="WP_155306764.1">
    <property type="nucleotide sequence ID" value="NZ_AP021875.1"/>
</dbReference>
<sequence>MQLYRKTADLSLRNKLLLVYLSLSTILFTSGGLGALVLVKKAIEINIESDLSNATRSIVNLVKTATKASIANYLRAVAERNLEITRLIHGQYLDGQLTEAQARSRIRTILLGQTIGSTGYIYCIDSKGVAVVHPNPGVQGNKFIQHEFIRQQTRLKTGYLEYDWQNPGETAPRPKALYMAYFEPYDWIISVSTYRNEFRQILPMEEIRTNVKELKFGYSGYVFVVDRQGDIIIHPELEGKNFYQLPVEDIEFFKKMVSQKSGQVTYRWKNPGDQRLREKLAFFGHIEELDWIVGSSGYMDEIYAPIRNARNVTIAFIFISVLLSALLTLFVSDSITRRLRHLLTIIAKGEQGDLTVRVTPGPEDEVGLLERTFNAFLERLQSYHGDLTAEIDKHRATADSLQKANDFNELILSTVDALVIVVAPDGRIVLFNRACQKCSGYSAHEIEGQNLFAELIPDAEKENLRITFDDLSRKKQGYRHSNHWITKDGQQRLIQWSSAVTTGTDGEVEFIVGAGLDITEQRATEKALKKSEALFEAVFNQTYQFIGVLSPDGSIRSINQTALDFIGASGERFVGQKFWETPFWQDDEAVRNKLENAVAAACQGQFKRMEVINIGADNQRRCVDFSLKPVMDDSGKATMLIAEGRDITDQKAMEARLQQAQKMDAVGTLAGGIAHDFNNNLQAISGYTQLLLMDEQCSIRQKEMLTVIKNTCSHASELTRQLLTFSRKIESQLVPMDLNLELREAVKLLQRTLPRMIRIETRLAPDLRIVEADRVQFEQIVMNLGINAGHAGRRNINHRNG</sequence>
<dbReference type="SMART" id="SM00086">
    <property type="entry name" value="PAC"/>
    <property type="match status" value="2"/>
</dbReference>
<evidence type="ECO:0000256" key="7">
    <source>
        <dbReference type="ARBA" id="ARBA00022692"/>
    </source>
</evidence>
<dbReference type="SUPFAM" id="SSF55785">
    <property type="entry name" value="PYP-like sensor domain (PAS domain)"/>
    <property type="match status" value="2"/>
</dbReference>
<keyword evidence="5" id="KW-0597">Phosphoprotein</keyword>
<dbReference type="NCBIfam" id="TIGR00229">
    <property type="entry name" value="sensory_box"/>
    <property type="match status" value="2"/>
</dbReference>
<evidence type="ECO:0000256" key="5">
    <source>
        <dbReference type="ARBA" id="ARBA00022553"/>
    </source>
</evidence>
<feature type="domain" description="PAC" evidence="13">
    <location>
        <begin position="607"/>
        <end position="659"/>
    </location>
</feature>
<dbReference type="PROSITE" id="PS50113">
    <property type="entry name" value="PAC"/>
    <property type="match status" value="2"/>
</dbReference>
<evidence type="ECO:0000256" key="11">
    <source>
        <dbReference type="SAM" id="Phobius"/>
    </source>
</evidence>
<dbReference type="InterPro" id="IPR004010">
    <property type="entry name" value="Double_Cache_2"/>
</dbReference>
<dbReference type="SMART" id="SM01049">
    <property type="entry name" value="Cache_2"/>
    <property type="match status" value="2"/>
</dbReference>
<dbReference type="EMBL" id="AP021875">
    <property type="protein sequence ID" value="BBO78093.1"/>
    <property type="molecule type" value="Genomic_DNA"/>
</dbReference>
<dbReference type="Gene3D" id="3.30.565.10">
    <property type="entry name" value="Histidine kinase-like ATPase, C-terminal domain"/>
    <property type="match status" value="1"/>
</dbReference>
<evidence type="ECO:0000256" key="8">
    <source>
        <dbReference type="ARBA" id="ARBA00022777"/>
    </source>
</evidence>
<evidence type="ECO:0000313" key="16">
    <source>
        <dbReference type="Proteomes" id="UP000427769"/>
    </source>
</evidence>
<proteinExistence type="predicted"/>
<evidence type="ECO:0000256" key="6">
    <source>
        <dbReference type="ARBA" id="ARBA00022679"/>
    </source>
</evidence>